<gene>
    <name evidence="1" type="ORF">BD324DRAFT_677964</name>
</gene>
<dbReference type="RefSeq" id="XP_021874181.1">
    <property type="nucleotide sequence ID" value="XM_022018964.1"/>
</dbReference>
<evidence type="ECO:0000313" key="2">
    <source>
        <dbReference type="Proteomes" id="UP000193218"/>
    </source>
</evidence>
<dbReference type="OrthoDB" id="2594386at2759"/>
<dbReference type="EMBL" id="NBSH01000001">
    <property type="protein sequence ID" value="ORX40502.1"/>
    <property type="molecule type" value="Genomic_DNA"/>
</dbReference>
<comment type="caution">
    <text evidence="1">The sequence shown here is derived from an EMBL/GenBank/DDBJ whole genome shotgun (WGS) entry which is preliminary data.</text>
</comment>
<keyword evidence="2" id="KW-1185">Reference proteome</keyword>
<dbReference type="GeneID" id="33560773"/>
<accession>A0A1Y1URD9</accession>
<name>A0A1Y1URD9_9TREE</name>
<dbReference type="AlphaFoldDB" id="A0A1Y1URD9"/>
<reference evidence="1 2" key="1">
    <citation type="submission" date="2017-03" db="EMBL/GenBank/DDBJ databases">
        <title>Widespread Adenine N6-methylation of Active Genes in Fungi.</title>
        <authorList>
            <consortium name="DOE Joint Genome Institute"/>
            <person name="Mondo S.J."/>
            <person name="Dannebaum R.O."/>
            <person name="Kuo R.C."/>
            <person name="Louie K.B."/>
            <person name="Bewick A.J."/>
            <person name="Labutti K."/>
            <person name="Haridas S."/>
            <person name="Kuo A."/>
            <person name="Salamov A."/>
            <person name="Ahrendt S.R."/>
            <person name="Lau R."/>
            <person name="Bowen B.P."/>
            <person name="Lipzen A."/>
            <person name="Sullivan W."/>
            <person name="Andreopoulos W.B."/>
            <person name="Clum A."/>
            <person name="Lindquist E."/>
            <person name="Daum C."/>
            <person name="Northen T.R."/>
            <person name="Ramamoorthy G."/>
            <person name="Schmitz R.J."/>
            <person name="Gryganskyi A."/>
            <person name="Culley D."/>
            <person name="Magnuson J."/>
            <person name="James T.Y."/>
            <person name="O'Malley M.A."/>
            <person name="Stajich J.E."/>
            <person name="Spatafora J.W."/>
            <person name="Visel A."/>
            <person name="Grigoriev I.V."/>
        </authorList>
    </citation>
    <scope>NUCLEOTIDE SEQUENCE [LARGE SCALE GENOMIC DNA]</scope>
    <source>
        <strain evidence="1 2">NRRL Y-17943</strain>
    </source>
</reference>
<dbReference type="STRING" id="4999.A0A1Y1URD9"/>
<evidence type="ECO:0000313" key="1">
    <source>
        <dbReference type="EMBL" id="ORX40502.1"/>
    </source>
</evidence>
<protein>
    <submittedName>
        <fullName evidence="1">Uncharacterized protein</fullName>
    </submittedName>
</protein>
<dbReference type="InParanoid" id="A0A1Y1URD9"/>
<organism evidence="1 2">
    <name type="scientific">Kockovaella imperatae</name>
    <dbReference type="NCBI Taxonomy" id="4999"/>
    <lineage>
        <taxon>Eukaryota</taxon>
        <taxon>Fungi</taxon>
        <taxon>Dikarya</taxon>
        <taxon>Basidiomycota</taxon>
        <taxon>Agaricomycotina</taxon>
        <taxon>Tremellomycetes</taxon>
        <taxon>Tremellales</taxon>
        <taxon>Cuniculitremaceae</taxon>
        <taxon>Kockovaella</taxon>
    </lineage>
</organism>
<dbReference type="Proteomes" id="UP000193218">
    <property type="component" value="Unassembled WGS sequence"/>
</dbReference>
<sequence length="251" mass="28348">MEPEVITLSNADIQAFRAKVLVRTTPITDYISIPALERDPFLVSDHLVNLNDVIEAVSAIAEYLPDSIFLQLKLHLQQLQDDLAQAERLLENPELYQSDDPLNEASVEEWIEQPRGVGRPGYAIPLQLLEEMYNLGCPRKYMASELGVSLRTLERRLKANFGSPDERLSKYTRISDVDLCEAISRVRTQGTQRIGVMGCWSALEATLGILVPRSRVRLCLRMLDPIGANVKYAKLIDRRKLSGFVGLRKVE</sequence>
<proteinExistence type="predicted"/>